<name>U7PYI4_SPOS1</name>
<dbReference type="EMBL" id="KI440843">
    <property type="protein sequence ID" value="ERT00663.1"/>
    <property type="molecule type" value="Genomic_DNA"/>
</dbReference>
<evidence type="ECO:0000313" key="8">
    <source>
        <dbReference type="EMBL" id="ERT00663.1"/>
    </source>
</evidence>
<dbReference type="eggNOG" id="ENOG502QT80">
    <property type="taxonomic scope" value="Eukaryota"/>
</dbReference>
<feature type="compositionally biased region" description="Polar residues" evidence="5">
    <location>
        <begin position="639"/>
        <end position="654"/>
    </location>
</feature>
<feature type="compositionally biased region" description="Gly residues" evidence="5">
    <location>
        <begin position="192"/>
        <end position="204"/>
    </location>
</feature>
<feature type="compositionally biased region" description="Polar residues" evidence="5">
    <location>
        <begin position="67"/>
        <end position="81"/>
    </location>
</feature>
<dbReference type="SMART" id="SM00693">
    <property type="entry name" value="DysFN"/>
    <property type="match status" value="1"/>
</dbReference>
<dbReference type="InterPro" id="IPR006614">
    <property type="entry name" value="Peroxin/Ferlin"/>
</dbReference>
<dbReference type="GO" id="GO:0007031">
    <property type="term" value="P:peroxisome organization"/>
    <property type="evidence" value="ECO:0007669"/>
    <property type="project" value="UniProtKB-ARBA"/>
</dbReference>
<reference evidence="9" key="1">
    <citation type="journal article" date="2014" name="Genome Announc.">
        <title>Genome sequence of the pathogenic fungus Sporothrix schenckii (ATCC 58251).</title>
        <authorList>
            <person name="Cuomo C.A."/>
            <person name="Rodriguez-Del Valle N."/>
            <person name="Perez-Sanchez L."/>
            <person name="Abouelleil A."/>
            <person name="Goldberg J."/>
            <person name="Young S."/>
            <person name="Zeng Q."/>
            <person name="Birren B.W."/>
        </authorList>
    </citation>
    <scope>NUCLEOTIDE SEQUENCE [LARGE SCALE GENOMIC DNA]</scope>
    <source>
        <strain evidence="9">ATCC 58251 / de Perez 2211183</strain>
    </source>
</reference>
<feature type="compositionally biased region" description="Low complexity" evidence="5">
    <location>
        <begin position="52"/>
        <end position="61"/>
    </location>
</feature>
<dbReference type="GO" id="GO:0012505">
    <property type="term" value="C:endomembrane system"/>
    <property type="evidence" value="ECO:0007669"/>
    <property type="project" value="UniProtKB-SubCell"/>
</dbReference>
<keyword evidence="4 6" id="KW-0472">Membrane</keyword>
<feature type="compositionally biased region" description="Polar residues" evidence="5">
    <location>
        <begin position="679"/>
        <end position="706"/>
    </location>
</feature>
<feature type="region of interest" description="Disordered" evidence="5">
    <location>
        <begin position="230"/>
        <end position="303"/>
    </location>
</feature>
<feature type="compositionally biased region" description="Gly residues" evidence="5">
    <location>
        <begin position="277"/>
        <end position="293"/>
    </location>
</feature>
<evidence type="ECO:0000256" key="5">
    <source>
        <dbReference type="SAM" id="MobiDB-lite"/>
    </source>
</evidence>
<feature type="compositionally biased region" description="Low complexity" evidence="5">
    <location>
        <begin position="715"/>
        <end position="732"/>
    </location>
</feature>
<keyword evidence="2 6" id="KW-0812">Transmembrane</keyword>
<evidence type="ECO:0000256" key="3">
    <source>
        <dbReference type="ARBA" id="ARBA00022989"/>
    </source>
</evidence>
<keyword evidence="3 6" id="KW-1133">Transmembrane helix</keyword>
<dbReference type="HOGENOM" id="CLU_016397_1_0_1"/>
<feature type="transmembrane region" description="Helical" evidence="6">
    <location>
        <begin position="155"/>
        <end position="174"/>
    </location>
</feature>
<comment type="subcellular location">
    <subcellularLocation>
        <location evidence="1">Endomembrane system</location>
        <topology evidence="1">Multi-pass membrane protein</topology>
    </subcellularLocation>
</comment>
<organism evidence="8 9">
    <name type="scientific">Sporothrix schenckii (strain ATCC 58251 / de Perez 2211183)</name>
    <name type="common">Rose-picker's disease fungus</name>
    <dbReference type="NCBI Taxonomy" id="1391915"/>
    <lineage>
        <taxon>Eukaryota</taxon>
        <taxon>Fungi</taxon>
        <taxon>Dikarya</taxon>
        <taxon>Ascomycota</taxon>
        <taxon>Pezizomycotina</taxon>
        <taxon>Sordariomycetes</taxon>
        <taxon>Sordariomycetidae</taxon>
        <taxon>Ophiostomatales</taxon>
        <taxon>Ophiostomataceae</taxon>
        <taxon>Sporothrix</taxon>
    </lineage>
</organism>
<evidence type="ECO:0000256" key="4">
    <source>
        <dbReference type="ARBA" id="ARBA00023136"/>
    </source>
</evidence>
<sequence length="834" mass="87068">MSAPRSSFLRPDSSDRHGHSSPASPSLSGDHDGGNNGNGVGGSGSGGGSGGYDSYHNNSSNPKPTYATFSPANALSGKNNNTSAAAKRRSTILVHQKSPLLLATPPQITRALAYSHPYLLPLNKLAGLITWTTGDPWESFLLVLLWWLVVLYGDTIIRLAGPILFVLTLIGGMYGRRYSPLSTSGWSSEDGVVGGGGGAGGGGSHSRSGGSTTSGSGLGYFLFGIGGGSSASGDAKTTGREATGKIRSRTKNHSLDGAGASHMTSGKGRSGANGSVEAGGNGSGGGGGGGGNGHQRSASEAVVSARHQKTLDEIVDTLGEFTARCNLLLEPLLGLTDFLSTQSTATSATTRPALTVLFVRILLCTPFWYLLTLAPMRLVTTRRVALVLGTLILTWHSRVMRVSRTILWRSASIRRTAALVTGLEFEGPMRPSKAPSYVTAGGSNLSDPSTTAATAAAALQSKLSSTKPGRRLSTPRESELTKAIRRARAGQDAGVRFTFILYENQRRWVGLGWTTSLFAYERPAWTDEHNNAVPSKDEFELPEVEDGSKMRWRWVENSRWRVDGVVDDAVRVEKTGAHGEHMDTWDYDGEGGRMGWVYYDNKWQGGRRGQDGWTRWTRRRKWYRDAELVEVDLEDEAASASSQTDETVGANGTATPGDAAQSSISSAQRSSSPAPSQAGTVLTTHTAATSGSEGTNAGVAASTNGAADSKPATKSASIASGGDASAGAIDSVDGGDGSETASIMSTSSKSTRFRAPGLRRRVTDTSSRGSAAPAVTTAATATAIPANDGRSRRSSEAEEEADMLSSSLGVKPHGSGGGGTSSWGYGDEALMSLD</sequence>
<feature type="compositionally biased region" description="Low complexity" evidence="5">
    <location>
        <begin position="771"/>
        <end position="786"/>
    </location>
</feature>
<keyword evidence="9" id="KW-1185">Reference proteome</keyword>
<dbReference type="PANTHER" id="PTHR31679">
    <property type="entry name" value="PEROXISOMAL MEMBRANE PROTEIN PEX30-RELATED"/>
    <property type="match status" value="1"/>
</dbReference>
<feature type="compositionally biased region" description="Gly residues" evidence="5">
    <location>
        <begin position="34"/>
        <end position="51"/>
    </location>
</feature>
<protein>
    <recommendedName>
        <fullName evidence="7">Peroxin/Ferlin domain-containing protein</fullName>
    </recommendedName>
</protein>
<feature type="region of interest" description="Disordered" evidence="5">
    <location>
        <begin position="1"/>
        <end position="81"/>
    </location>
</feature>
<gene>
    <name evidence="8" type="ORF">HMPREF1624_01893</name>
</gene>
<dbReference type="OrthoDB" id="5586090at2759"/>
<evidence type="ECO:0000256" key="1">
    <source>
        <dbReference type="ARBA" id="ARBA00004127"/>
    </source>
</evidence>
<feature type="region of interest" description="Disordered" evidence="5">
    <location>
        <begin position="635"/>
        <end position="834"/>
    </location>
</feature>
<evidence type="ECO:0000313" key="9">
    <source>
        <dbReference type="Proteomes" id="UP000018087"/>
    </source>
</evidence>
<dbReference type="Proteomes" id="UP000018087">
    <property type="component" value="Unassembled WGS sequence"/>
</dbReference>
<feature type="region of interest" description="Disordered" evidence="5">
    <location>
        <begin position="192"/>
        <end position="211"/>
    </location>
</feature>
<feature type="transmembrane region" description="Helical" evidence="6">
    <location>
        <begin position="353"/>
        <end position="371"/>
    </location>
</feature>
<feature type="domain" description="Peroxin/Ferlin" evidence="7">
    <location>
        <begin position="494"/>
        <end position="563"/>
    </location>
</feature>
<dbReference type="InterPro" id="IPR052646">
    <property type="entry name" value="Peroxisomal_PEX28-32"/>
</dbReference>
<dbReference type="STRING" id="1391915.U7PYI4"/>
<dbReference type="InterPro" id="IPR010482">
    <property type="entry name" value="TECPR1-like_DysF"/>
</dbReference>
<evidence type="ECO:0000256" key="2">
    <source>
        <dbReference type="ARBA" id="ARBA00022692"/>
    </source>
</evidence>
<feature type="compositionally biased region" description="Low complexity" evidence="5">
    <location>
        <begin position="659"/>
        <end position="678"/>
    </location>
</feature>
<evidence type="ECO:0000256" key="6">
    <source>
        <dbReference type="SAM" id="Phobius"/>
    </source>
</evidence>
<dbReference type="Pfam" id="PF06398">
    <property type="entry name" value="Pex24p"/>
    <property type="match status" value="1"/>
</dbReference>
<dbReference type="PANTHER" id="PTHR31679:SF2">
    <property type="entry name" value="PEROXISOMAL MEMBRANE PROTEIN PEX30-RELATED"/>
    <property type="match status" value="1"/>
</dbReference>
<dbReference type="GO" id="GO:0005778">
    <property type="term" value="C:peroxisomal membrane"/>
    <property type="evidence" value="ECO:0007669"/>
    <property type="project" value="TreeGrafter"/>
</dbReference>
<dbReference type="AlphaFoldDB" id="U7PYI4"/>
<accession>U7PYI4</accession>
<proteinExistence type="predicted"/>
<evidence type="ECO:0000259" key="7">
    <source>
        <dbReference type="SMART" id="SM00693"/>
    </source>
</evidence>
<feature type="compositionally biased region" description="Polar residues" evidence="5">
    <location>
        <begin position="739"/>
        <end position="750"/>
    </location>
</feature>